<reference evidence="1" key="1">
    <citation type="submission" date="2020-09" db="EMBL/GenBank/DDBJ databases">
        <title>Taishania pollutisoli gen. nov., sp. nov., Isolated from Tetrabromobisphenol A-Contaminated Soil.</title>
        <authorList>
            <person name="Chen Q."/>
        </authorList>
    </citation>
    <scope>NUCLEOTIDE SEQUENCE</scope>
    <source>
        <strain evidence="1">CZZ-1</strain>
    </source>
</reference>
<accession>A0A8J6TSA1</accession>
<keyword evidence="2" id="KW-1185">Reference proteome</keyword>
<comment type="caution">
    <text evidence="1">The sequence shown here is derived from an EMBL/GenBank/DDBJ whole genome shotgun (WGS) entry which is preliminary data.</text>
</comment>
<dbReference type="InterPro" id="IPR007838">
    <property type="entry name" value="Cell_div_ZapA-like"/>
</dbReference>
<dbReference type="SUPFAM" id="SSF102829">
    <property type="entry name" value="Cell division protein ZapA-like"/>
    <property type="match status" value="1"/>
</dbReference>
<sequence>MSKLSIKVVVAGRSYPLTVHESEQEKVQRAADDINKAIKALQDNYAVKDMQDLLAMTALQLATKTAPKIEKVELPADYSAIEKALEELSDEFDNQ</sequence>
<dbReference type="InterPro" id="IPR036192">
    <property type="entry name" value="Cell_div_ZapA-like_sf"/>
</dbReference>
<dbReference type="EMBL" id="JACVEL010000003">
    <property type="protein sequence ID" value="MBC9811962.1"/>
    <property type="molecule type" value="Genomic_DNA"/>
</dbReference>
<keyword evidence="1" id="KW-0132">Cell division</keyword>
<dbReference type="RefSeq" id="WP_216713731.1">
    <property type="nucleotide sequence ID" value="NZ_JACVEL010000003.1"/>
</dbReference>
<dbReference type="Gene3D" id="3.30.160.880">
    <property type="entry name" value="Cell division protein ZapA protomer, N-terminal domain"/>
    <property type="match status" value="1"/>
</dbReference>
<organism evidence="1 2">
    <name type="scientific">Taishania pollutisoli</name>
    <dbReference type="NCBI Taxonomy" id="2766479"/>
    <lineage>
        <taxon>Bacteria</taxon>
        <taxon>Pseudomonadati</taxon>
        <taxon>Bacteroidota</taxon>
        <taxon>Flavobacteriia</taxon>
        <taxon>Flavobacteriales</taxon>
        <taxon>Crocinitomicaceae</taxon>
        <taxon>Taishania</taxon>
    </lineage>
</organism>
<evidence type="ECO:0000313" key="2">
    <source>
        <dbReference type="Proteomes" id="UP000652681"/>
    </source>
</evidence>
<proteinExistence type="predicted"/>
<dbReference type="Pfam" id="PF05164">
    <property type="entry name" value="ZapA"/>
    <property type="match status" value="1"/>
</dbReference>
<evidence type="ECO:0000313" key="1">
    <source>
        <dbReference type="EMBL" id="MBC9811962.1"/>
    </source>
</evidence>
<name>A0A8J6TSA1_9FLAO</name>
<protein>
    <submittedName>
        <fullName evidence="1">Cell division protein ZapA</fullName>
    </submittedName>
</protein>
<keyword evidence="1" id="KW-0131">Cell cycle</keyword>
<dbReference type="Proteomes" id="UP000652681">
    <property type="component" value="Unassembled WGS sequence"/>
</dbReference>
<dbReference type="GO" id="GO:0051301">
    <property type="term" value="P:cell division"/>
    <property type="evidence" value="ECO:0007669"/>
    <property type="project" value="UniProtKB-KW"/>
</dbReference>
<dbReference type="InterPro" id="IPR042233">
    <property type="entry name" value="Cell_div_ZapA_N"/>
</dbReference>
<gene>
    <name evidence="1" type="ORF">H9Y05_05670</name>
</gene>
<dbReference type="AlphaFoldDB" id="A0A8J6TSA1"/>